<reference evidence="3" key="1">
    <citation type="submission" date="2017-05" db="EMBL/GenBank/DDBJ databases">
        <authorList>
            <person name="Sung H."/>
        </authorList>
    </citation>
    <scope>NUCLEOTIDE SEQUENCE [LARGE SCALE GENOMIC DNA]</scope>
    <source>
        <strain evidence="3">AR23208</strain>
    </source>
</reference>
<keyword evidence="3" id="KW-1185">Reference proteome</keyword>
<gene>
    <name evidence="2" type="ORF">CBW65_00435</name>
</gene>
<dbReference type="EMBL" id="CP021434">
    <property type="protein sequence ID" value="ARU59676.1"/>
    <property type="molecule type" value="Genomic_DNA"/>
</dbReference>
<dbReference type="PANTHER" id="PTHR11941:SF27">
    <property type="entry name" value="ETHYLMALONYL-COA DECARBOXYLASE"/>
    <property type="match status" value="1"/>
</dbReference>
<dbReference type="CDD" id="cd06558">
    <property type="entry name" value="crotonase-like"/>
    <property type="match status" value="1"/>
</dbReference>
<organism evidence="2 3">
    <name type="scientific">Tumebacillus avium</name>
    <dbReference type="NCBI Taxonomy" id="1903704"/>
    <lineage>
        <taxon>Bacteria</taxon>
        <taxon>Bacillati</taxon>
        <taxon>Bacillota</taxon>
        <taxon>Bacilli</taxon>
        <taxon>Bacillales</taxon>
        <taxon>Alicyclobacillaceae</taxon>
        <taxon>Tumebacillus</taxon>
    </lineage>
</organism>
<proteinExistence type="predicted"/>
<dbReference type="KEGG" id="tum:CBW65_00435"/>
<dbReference type="SUPFAM" id="SSF52096">
    <property type="entry name" value="ClpP/crotonase"/>
    <property type="match status" value="1"/>
</dbReference>
<dbReference type="InterPro" id="IPR029045">
    <property type="entry name" value="ClpP/crotonase-like_dom_sf"/>
</dbReference>
<protein>
    <recommendedName>
        <fullName evidence="4">Enoyl-CoA hydratase</fullName>
    </recommendedName>
</protein>
<accession>A0A1Y0IIK5</accession>
<evidence type="ECO:0000256" key="1">
    <source>
        <dbReference type="ARBA" id="ARBA00023239"/>
    </source>
</evidence>
<dbReference type="OrthoDB" id="9775794at2"/>
<evidence type="ECO:0000313" key="2">
    <source>
        <dbReference type="EMBL" id="ARU59676.1"/>
    </source>
</evidence>
<evidence type="ECO:0000313" key="3">
    <source>
        <dbReference type="Proteomes" id="UP000195437"/>
    </source>
</evidence>
<dbReference type="InterPro" id="IPR001753">
    <property type="entry name" value="Enoyl-CoA_hydra/iso"/>
</dbReference>
<dbReference type="AlphaFoldDB" id="A0A1Y0IIK5"/>
<dbReference type="Proteomes" id="UP000195437">
    <property type="component" value="Chromosome"/>
</dbReference>
<dbReference type="GO" id="GO:0006635">
    <property type="term" value="P:fatty acid beta-oxidation"/>
    <property type="evidence" value="ECO:0007669"/>
    <property type="project" value="TreeGrafter"/>
</dbReference>
<name>A0A1Y0IIK5_9BACL</name>
<dbReference type="PANTHER" id="PTHR11941">
    <property type="entry name" value="ENOYL-COA HYDRATASE-RELATED"/>
    <property type="match status" value="1"/>
</dbReference>
<dbReference type="Gene3D" id="3.90.226.10">
    <property type="entry name" value="2-enoyl-CoA Hydratase, Chain A, domain 1"/>
    <property type="match status" value="1"/>
</dbReference>
<dbReference type="GO" id="GO:0016829">
    <property type="term" value="F:lyase activity"/>
    <property type="evidence" value="ECO:0007669"/>
    <property type="project" value="UniProtKB-KW"/>
</dbReference>
<evidence type="ECO:0008006" key="4">
    <source>
        <dbReference type="Google" id="ProtNLM"/>
    </source>
</evidence>
<dbReference type="GO" id="GO:0005829">
    <property type="term" value="C:cytosol"/>
    <property type="evidence" value="ECO:0007669"/>
    <property type="project" value="TreeGrafter"/>
</dbReference>
<keyword evidence="1" id="KW-0456">Lyase</keyword>
<sequence length="260" mass="27575">MNEAVHFEIDRERHLAVLTIDRPEASNAVNTAVMEGLAAGLLQAGQDPDVRAVIVTGSGSRAFVSGGDLKEFHAELKTEEQVYSKMSQMRRVLETLANFPKPVIAAVNGAARGGGGEVAAACHFRVAAETATIGFIQVKLGVSPGWGGGALLTRIVGRQRALRMMLSGEVLDAQAAEAIGLVDRVVPAADLLDAAKEFAALFTANAPQAVQSLLQLVTESESLPLGEAMERESRLVAALWGSPEHEQAVEAFLNRKGRKE</sequence>
<dbReference type="RefSeq" id="WP_087455064.1">
    <property type="nucleotide sequence ID" value="NZ_CP021434.1"/>
</dbReference>
<dbReference type="Pfam" id="PF00378">
    <property type="entry name" value="ECH_1"/>
    <property type="match status" value="1"/>
</dbReference>